<gene>
    <name evidence="6" type="ORF">Fcan01_11987</name>
</gene>
<dbReference type="OMA" id="WYPPPGH"/>
<dbReference type="GO" id="GO:0003723">
    <property type="term" value="F:RNA binding"/>
    <property type="evidence" value="ECO:0007669"/>
    <property type="project" value="InterPro"/>
</dbReference>
<dbReference type="PANTHER" id="PTHR13586">
    <property type="entry name" value="SCD6 PROTEIN-RELATED"/>
    <property type="match status" value="1"/>
</dbReference>
<dbReference type="InterPro" id="IPR019050">
    <property type="entry name" value="FDF_dom"/>
</dbReference>
<dbReference type="PROSITE" id="PS51513">
    <property type="entry name" value="FFD"/>
    <property type="match status" value="1"/>
</dbReference>
<feature type="domain" description="Sm" evidence="5">
    <location>
        <begin position="5"/>
        <end position="87"/>
    </location>
</feature>
<dbReference type="AlphaFoldDB" id="A0A226E6A4"/>
<name>A0A226E6A4_FOLCA</name>
<evidence type="ECO:0000256" key="1">
    <source>
        <dbReference type="ARBA" id="ARBA00010415"/>
    </source>
</evidence>
<feature type="compositionally biased region" description="Low complexity" evidence="3">
    <location>
        <begin position="166"/>
        <end position="177"/>
    </location>
</feature>
<keyword evidence="7" id="KW-1185">Reference proteome</keyword>
<dbReference type="PANTHER" id="PTHR13586:SF0">
    <property type="entry name" value="TRAILER HITCH, ISOFORM H"/>
    <property type="match status" value="1"/>
</dbReference>
<dbReference type="InterPro" id="IPR025609">
    <property type="entry name" value="Lsm14-like_N"/>
</dbReference>
<comment type="caution">
    <text evidence="6">The sequence shown here is derived from an EMBL/GenBank/DDBJ whole genome shotgun (WGS) entry which is preliminary data.</text>
</comment>
<feature type="domain" description="FFD box profile" evidence="4">
    <location>
        <begin position="305"/>
        <end position="320"/>
    </location>
</feature>
<evidence type="ECO:0000259" key="5">
    <source>
        <dbReference type="PROSITE" id="PS52002"/>
    </source>
</evidence>
<evidence type="ECO:0000259" key="4">
    <source>
        <dbReference type="PROSITE" id="PS51513"/>
    </source>
</evidence>
<evidence type="ECO:0000256" key="3">
    <source>
        <dbReference type="SAM" id="MobiDB-lite"/>
    </source>
</evidence>
<dbReference type="InterPro" id="IPR047575">
    <property type="entry name" value="Sm"/>
</dbReference>
<dbReference type="Pfam" id="PF09532">
    <property type="entry name" value="FDF"/>
    <property type="match status" value="1"/>
</dbReference>
<feature type="compositionally biased region" description="Gly residues" evidence="3">
    <location>
        <begin position="192"/>
        <end position="204"/>
    </location>
</feature>
<proteinExistence type="inferred from homology"/>
<dbReference type="EMBL" id="LNIX01000006">
    <property type="protein sequence ID" value="OXA53152.1"/>
    <property type="molecule type" value="Genomic_DNA"/>
</dbReference>
<dbReference type="InterPro" id="IPR025761">
    <property type="entry name" value="FFD_box"/>
</dbReference>
<dbReference type="SMART" id="SM01271">
    <property type="entry name" value="LSM14"/>
    <property type="match status" value="1"/>
</dbReference>
<feature type="region of interest" description="Disordered" evidence="3">
    <location>
        <begin position="136"/>
        <end position="255"/>
    </location>
</feature>
<feature type="compositionally biased region" description="Low complexity" evidence="3">
    <location>
        <begin position="349"/>
        <end position="371"/>
    </location>
</feature>
<accession>A0A226E6A4</accession>
<feature type="short sequence motif" description="FFD box" evidence="2">
    <location>
        <begin position="305"/>
        <end position="320"/>
    </location>
</feature>
<evidence type="ECO:0000313" key="7">
    <source>
        <dbReference type="Proteomes" id="UP000198287"/>
    </source>
</evidence>
<dbReference type="InterPro" id="IPR010920">
    <property type="entry name" value="LSM_dom_sf"/>
</dbReference>
<feature type="compositionally biased region" description="Basic and acidic residues" evidence="3">
    <location>
        <begin position="225"/>
        <end position="236"/>
    </location>
</feature>
<feature type="compositionally biased region" description="Low complexity" evidence="3">
    <location>
        <begin position="383"/>
        <end position="395"/>
    </location>
</feature>
<dbReference type="STRING" id="158441.A0A226E6A4"/>
<organism evidence="6 7">
    <name type="scientific">Folsomia candida</name>
    <name type="common">Springtail</name>
    <dbReference type="NCBI Taxonomy" id="158441"/>
    <lineage>
        <taxon>Eukaryota</taxon>
        <taxon>Metazoa</taxon>
        <taxon>Ecdysozoa</taxon>
        <taxon>Arthropoda</taxon>
        <taxon>Hexapoda</taxon>
        <taxon>Collembola</taxon>
        <taxon>Entomobryomorpha</taxon>
        <taxon>Isotomoidea</taxon>
        <taxon>Isotomidae</taxon>
        <taxon>Proisotominae</taxon>
        <taxon>Folsomia</taxon>
    </lineage>
</organism>
<dbReference type="Pfam" id="PF12701">
    <property type="entry name" value="LSM14"/>
    <property type="match status" value="1"/>
</dbReference>
<dbReference type="Gene3D" id="2.30.30.100">
    <property type="match status" value="1"/>
</dbReference>
<dbReference type="SUPFAM" id="SSF50182">
    <property type="entry name" value="Sm-like ribonucleoproteins"/>
    <property type="match status" value="1"/>
</dbReference>
<sequence length="395" mass="44347">MSQPMSVNSANQFIGSRISLVSKADIRYEGILYSLDLREATISLAKVRSFGTEDRPTERPIPMKDEIYEFIIFRGSDIKSIDVLEPPKSSSTMACGLPQDPAIIEVSHFRSGSGGHHSYANDHPIRYSNNRGEGVFEGLLRGGRGGGGRNSSQETGIHADRRRSNSGRNNNYNNRNNNTDRRSRQDNNYRNGGNGGGGGGGSRAGRGNTPNRNSNRGGGGGRNGSGDRDRDRDRRATSGNRSQRGVIPAQMPPKVTFEDPFDFEKSNEELKTAMEKLKITGDEEKKEGTEITGIVEDKKQEDPVTYYDKDKFFDNISCEALERTKGKPHRQDWRAERKMNAETFGLTWNPNQRNNGPRYNNYNNRGRNNNSRGGGYRGDQQMRYNNYNNRNNKFK</sequence>
<dbReference type="SMART" id="SM01199">
    <property type="entry name" value="FDF"/>
    <property type="match status" value="1"/>
</dbReference>
<evidence type="ECO:0000313" key="6">
    <source>
        <dbReference type="EMBL" id="OXA53152.1"/>
    </source>
</evidence>
<dbReference type="Proteomes" id="UP000198287">
    <property type="component" value="Unassembled WGS sequence"/>
</dbReference>
<comment type="similarity">
    <text evidence="1">Belongs to the LSM14 family.</text>
</comment>
<dbReference type="OrthoDB" id="21539at2759"/>
<dbReference type="PROSITE" id="PS52002">
    <property type="entry name" value="SM"/>
    <property type="match status" value="1"/>
</dbReference>
<reference evidence="6 7" key="1">
    <citation type="submission" date="2015-12" db="EMBL/GenBank/DDBJ databases">
        <title>The genome of Folsomia candida.</title>
        <authorList>
            <person name="Faddeeva A."/>
            <person name="Derks M.F."/>
            <person name="Anvar Y."/>
            <person name="Smit S."/>
            <person name="Van Straalen N."/>
            <person name="Roelofs D."/>
        </authorList>
    </citation>
    <scope>NUCLEOTIDE SEQUENCE [LARGE SCALE GENOMIC DNA]</scope>
    <source>
        <strain evidence="6 7">VU population</strain>
        <tissue evidence="6">Whole body</tissue>
    </source>
</reference>
<feature type="compositionally biased region" description="Gly residues" evidence="3">
    <location>
        <begin position="140"/>
        <end position="149"/>
    </location>
</feature>
<protein>
    <submittedName>
        <fullName evidence="6">Protein LSM14 B</fullName>
    </submittedName>
</protein>
<evidence type="ECO:0000256" key="2">
    <source>
        <dbReference type="PROSITE-ProRule" id="PRU00846"/>
    </source>
</evidence>
<dbReference type="CDD" id="cd01736">
    <property type="entry name" value="LSm14_N"/>
    <property type="match status" value="1"/>
</dbReference>
<feature type="compositionally biased region" description="Basic and acidic residues" evidence="3">
    <location>
        <begin position="178"/>
        <end position="187"/>
    </location>
</feature>
<feature type="region of interest" description="Disordered" evidence="3">
    <location>
        <begin position="346"/>
        <end position="395"/>
    </location>
</feature>
<feature type="compositionally biased region" description="Low complexity" evidence="3">
    <location>
        <begin position="205"/>
        <end position="215"/>
    </location>
</feature>